<evidence type="ECO:0000313" key="10">
    <source>
        <dbReference type="EMBL" id="RFN54525.1"/>
    </source>
</evidence>
<dbReference type="InterPro" id="IPR027589">
    <property type="entry name" value="Choice_anch_B"/>
</dbReference>
<feature type="transmembrane region" description="Helical" evidence="8">
    <location>
        <begin position="345"/>
        <end position="364"/>
    </location>
</feature>
<organism evidence="10 11">
    <name type="scientific">Fusarium flagelliforme</name>
    <dbReference type="NCBI Taxonomy" id="2675880"/>
    <lineage>
        <taxon>Eukaryota</taxon>
        <taxon>Fungi</taxon>
        <taxon>Dikarya</taxon>
        <taxon>Ascomycota</taxon>
        <taxon>Pezizomycotina</taxon>
        <taxon>Sordariomycetes</taxon>
        <taxon>Hypocreomycetidae</taxon>
        <taxon>Hypocreales</taxon>
        <taxon>Nectriaceae</taxon>
        <taxon>Fusarium</taxon>
        <taxon>Fusarium incarnatum-equiseti species complex</taxon>
    </lineage>
</organism>
<keyword evidence="3 8" id="KW-0812">Transmembrane</keyword>
<gene>
    <name evidence="10" type="ORF">FIE12Z_1180</name>
</gene>
<evidence type="ECO:0000313" key="11">
    <source>
        <dbReference type="Proteomes" id="UP000265631"/>
    </source>
</evidence>
<evidence type="ECO:0000256" key="1">
    <source>
        <dbReference type="ARBA" id="ARBA00004141"/>
    </source>
</evidence>
<feature type="transmembrane region" description="Helical" evidence="8">
    <location>
        <begin position="138"/>
        <end position="161"/>
    </location>
</feature>
<dbReference type="EMBL" id="PXXK01000026">
    <property type="protein sequence ID" value="RFN54525.1"/>
    <property type="molecule type" value="Genomic_DNA"/>
</dbReference>
<dbReference type="InterPro" id="IPR011701">
    <property type="entry name" value="MFS"/>
</dbReference>
<feature type="transmembrane region" description="Helical" evidence="8">
    <location>
        <begin position="403"/>
        <end position="423"/>
    </location>
</feature>
<dbReference type="PANTHER" id="PTHR38787">
    <property type="entry name" value="REGULATORY P DOMAIN-CONTAINING PROTEIN"/>
    <property type="match status" value="1"/>
</dbReference>
<dbReference type="GO" id="GO:0022857">
    <property type="term" value="F:transmembrane transporter activity"/>
    <property type="evidence" value="ECO:0007669"/>
    <property type="project" value="InterPro"/>
</dbReference>
<feature type="transmembrane region" description="Helical" evidence="8">
    <location>
        <begin position="113"/>
        <end position="132"/>
    </location>
</feature>
<feature type="transmembrane region" description="Helical" evidence="8">
    <location>
        <begin position="314"/>
        <end position="333"/>
    </location>
</feature>
<feature type="transmembrane region" description="Helical" evidence="8">
    <location>
        <begin position="370"/>
        <end position="391"/>
    </location>
</feature>
<comment type="caution">
    <text evidence="10">The sequence shown here is derived from an EMBL/GenBank/DDBJ whole genome shotgun (WGS) entry which is preliminary data.</text>
</comment>
<evidence type="ECO:0000256" key="7">
    <source>
        <dbReference type="SAM" id="MobiDB-lite"/>
    </source>
</evidence>
<evidence type="ECO:0000256" key="5">
    <source>
        <dbReference type="ARBA" id="ARBA00023136"/>
    </source>
</evidence>
<keyword evidence="6" id="KW-0325">Glycoprotein</keyword>
<dbReference type="PANTHER" id="PTHR38787:SF3">
    <property type="entry name" value="REGULATORY P DOMAIN-CONTAINING PROTEIN"/>
    <property type="match status" value="1"/>
</dbReference>
<keyword evidence="5 8" id="KW-0472">Membrane</keyword>
<protein>
    <recommendedName>
        <fullName evidence="9">Major facilitator superfamily (MFS) profile domain-containing protein</fullName>
    </recommendedName>
</protein>
<dbReference type="NCBIfam" id="TIGR04312">
    <property type="entry name" value="choice_anch_B"/>
    <property type="match status" value="1"/>
</dbReference>
<dbReference type="GO" id="GO:0005576">
    <property type="term" value="C:extracellular region"/>
    <property type="evidence" value="ECO:0007669"/>
    <property type="project" value="TreeGrafter"/>
</dbReference>
<dbReference type="SUPFAM" id="SSF103473">
    <property type="entry name" value="MFS general substrate transporter"/>
    <property type="match status" value="1"/>
</dbReference>
<feature type="domain" description="Major facilitator superfamily (MFS) profile" evidence="9">
    <location>
        <begin position="47"/>
        <end position="461"/>
    </location>
</feature>
<feature type="transmembrane region" description="Helical" evidence="8">
    <location>
        <begin position="207"/>
        <end position="229"/>
    </location>
</feature>
<sequence length="982" mass="108728">MDNAKPTVQLDEGDHAPANQAYNFPSQTEEWQKDFEKKLLRKVDLRLMPTLVIMYLLNFLDRSNLAQARQGSLEQDLGMSGTDFNLATSIFFVGYLLMQLPSNLILTKVRPSIYLSASCCLWGVVSTCNAGAQKFTHLIVIRFFLGFVEAPFFPGAVFLMSSWYTRAELTRRIAWLYSGNALANMFGGVLGAAILGDLDGAHGKAGWRWLFIIEGVAAIGFSLIAMFILPNYPHTTKWLTEEERAFAAWRLTKDINEADAYGEKSMWDGVKMAVRDYRLYLFVLLQHVSLVSQTFQYFFPTIVGTLGYGKIETLWLTAPAWFATFLLSVGVTMSSAKTNDRSLHIICLMLLAAVGNAIAAGTTVVGARFFAMFLMPMGAVSSYQIIVSWVANSFPRPLVKRSACIAICNMIGNTASIYGSYMYPSSDGPQYKPGGSANAAICVVVALLALMLRYVHKWENKKLDKLENEANAAGNENGKGDLAVAETREPGFRFLKMVKSTVLLGAIAAFGSYVQAKEIKVDEKKAARLYDTGAVHNKLMASKQAVWEKQEAAGAFESEQYPKLGYTKCVRGVAEAIKGDPLNTFSCHNADLYSFLSHAALGSTGGRGSSSWGWTSDDGREFVAIGQYDGTAFAEITKKGQLVYLGRLPQYSEPSQWREIRTYKNYVIIGSEAVGHGIQIFDLTKLLKINPKKPVVFDAKKDLTSHFNTLLPVGRAHNVVVNEELKYAVAVGAQPRTDPNCASGLNFFDLTDPSKPKSLGCAKGDGYVHDAQCIVYRGPDKRYQGRDICYGYNEDTLTIYDVTDKANVTNIISKISYEGAAYTHQGWVLDTQNQEYLVLDDELDERDGTGPGGDGYPVTFIWDIRDLEKPKQTGLFKHPTKSIDHNQYVKDSYIYQSHYGAGLRVLDGRSIPTDPTGAGVYEAAWFDIYPEDDKLPGGGTVAFVGTWSSYAFFKSGYIFVNTIERGAFVVKLTKDAFKRPKW</sequence>
<keyword evidence="11" id="KW-1185">Reference proteome</keyword>
<dbReference type="InterPro" id="IPR020846">
    <property type="entry name" value="MFS_dom"/>
</dbReference>
<reference evidence="10 11" key="1">
    <citation type="journal article" date="2018" name="PLoS Pathog.">
        <title>Evolution of structural diversity of trichothecenes, a family of toxins produced by plant pathogenic and entomopathogenic fungi.</title>
        <authorList>
            <person name="Proctor R.H."/>
            <person name="McCormick S.P."/>
            <person name="Kim H.S."/>
            <person name="Cardoza R.E."/>
            <person name="Stanley A.M."/>
            <person name="Lindo L."/>
            <person name="Kelly A."/>
            <person name="Brown D.W."/>
            <person name="Lee T."/>
            <person name="Vaughan M.M."/>
            <person name="Alexander N.J."/>
            <person name="Busman M."/>
            <person name="Gutierrez S."/>
        </authorList>
    </citation>
    <scope>NUCLEOTIDE SEQUENCE [LARGE SCALE GENOMIC DNA]</scope>
    <source>
        <strain evidence="10 11">NRRL 13405</strain>
    </source>
</reference>
<evidence type="ECO:0000259" key="9">
    <source>
        <dbReference type="PROSITE" id="PS50850"/>
    </source>
</evidence>
<feature type="transmembrane region" description="Helical" evidence="8">
    <location>
        <begin position="279"/>
        <end position="299"/>
    </location>
</feature>
<dbReference type="AlphaFoldDB" id="A0A395N3G6"/>
<evidence type="ECO:0000256" key="4">
    <source>
        <dbReference type="ARBA" id="ARBA00022989"/>
    </source>
</evidence>
<evidence type="ECO:0000256" key="2">
    <source>
        <dbReference type="ARBA" id="ARBA00022448"/>
    </source>
</evidence>
<proteinExistence type="predicted"/>
<dbReference type="Pfam" id="PF07690">
    <property type="entry name" value="MFS_1"/>
    <property type="match status" value="1"/>
</dbReference>
<feature type="transmembrane region" description="Helical" evidence="8">
    <location>
        <begin position="86"/>
        <end position="106"/>
    </location>
</feature>
<dbReference type="FunFam" id="1.20.1250.20:FF:000057">
    <property type="entry name" value="MFS general substrate transporter"/>
    <property type="match status" value="1"/>
</dbReference>
<dbReference type="Proteomes" id="UP000265631">
    <property type="component" value="Unassembled WGS sequence"/>
</dbReference>
<accession>A0A395N3G6</accession>
<comment type="subcellular location">
    <subcellularLocation>
        <location evidence="1">Membrane</location>
        <topology evidence="1">Multi-pass membrane protein</topology>
    </subcellularLocation>
</comment>
<dbReference type="GO" id="GO:0016020">
    <property type="term" value="C:membrane"/>
    <property type="evidence" value="ECO:0007669"/>
    <property type="project" value="UniProtKB-SubCell"/>
</dbReference>
<dbReference type="FunFam" id="1.20.1250.20:FF:000013">
    <property type="entry name" value="MFS general substrate transporter"/>
    <property type="match status" value="1"/>
</dbReference>
<name>A0A395N3G6_9HYPO</name>
<evidence type="ECO:0000256" key="6">
    <source>
        <dbReference type="ARBA" id="ARBA00023180"/>
    </source>
</evidence>
<keyword evidence="2" id="KW-0813">Transport</keyword>
<dbReference type="InterPro" id="IPR036259">
    <property type="entry name" value="MFS_trans_sf"/>
</dbReference>
<feature type="region of interest" description="Disordered" evidence="7">
    <location>
        <begin position="1"/>
        <end position="23"/>
    </location>
</feature>
<evidence type="ECO:0000256" key="3">
    <source>
        <dbReference type="ARBA" id="ARBA00022692"/>
    </source>
</evidence>
<feature type="transmembrane region" description="Helical" evidence="8">
    <location>
        <begin position="173"/>
        <end position="195"/>
    </location>
</feature>
<keyword evidence="4 8" id="KW-1133">Transmembrane helix</keyword>
<dbReference type="PROSITE" id="PS50850">
    <property type="entry name" value="MFS"/>
    <property type="match status" value="1"/>
</dbReference>
<feature type="transmembrane region" description="Helical" evidence="8">
    <location>
        <begin position="497"/>
        <end position="516"/>
    </location>
</feature>
<feature type="transmembrane region" description="Helical" evidence="8">
    <location>
        <begin position="435"/>
        <end position="455"/>
    </location>
</feature>
<evidence type="ECO:0000256" key="8">
    <source>
        <dbReference type="SAM" id="Phobius"/>
    </source>
</evidence>
<dbReference type="Gene3D" id="1.20.1250.20">
    <property type="entry name" value="MFS general substrate transporter like domains"/>
    <property type="match status" value="2"/>
</dbReference>